<dbReference type="EMBL" id="CP069037">
    <property type="protein sequence ID" value="QRD03403.1"/>
    <property type="molecule type" value="Genomic_DNA"/>
</dbReference>
<proteinExistence type="predicted"/>
<sequence>MAPTTSKDHARDSQTPIHQAFIDKSGLFANEAKEPVKQLRDLTLEAIQTSPKDFTYTTWTNISTDDYILAFGLELARVLTFEHRLLTAPANTDTLAFYHAYVLDLQAAVAAADGRFEKKKVSDRLKAYKGICDAAVETGGLEKARIVAGNPIVRGMLLGMWFPRT</sequence>
<dbReference type="VEuPathDB" id="FungiDB:JI435_441930"/>
<dbReference type="AlphaFoldDB" id="A0A7U2FE24"/>
<dbReference type="KEGG" id="pno:SNOG_10186"/>
<evidence type="ECO:0000313" key="2">
    <source>
        <dbReference type="Proteomes" id="UP000663193"/>
    </source>
</evidence>
<protein>
    <submittedName>
        <fullName evidence="1">Uncharacterized protein</fullName>
    </submittedName>
</protein>
<dbReference type="Proteomes" id="UP000663193">
    <property type="component" value="Chromosome 15"/>
</dbReference>
<dbReference type="RefSeq" id="XP_001800468.1">
    <property type="nucleotide sequence ID" value="XM_001800416.1"/>
</dbReference>
<accession>A0A7U2FE24</accession>
<organism evidence="1 2">
    <name type="scientific">Phaeosphaeria nodorum (strain SN15 / ATCC MYA-4574 / FGSC 10173)</name>
    <name type="common">Glume blotch fungus</name>
    <name type="synonym">Parastagonospora nodorum</name>
    <dbReference type="NCBI Taxonomy" id="321614"/>
    <lineage>
        <taxon>Eukaryota</taxon>
        <taxon>Fungi</taxon>
        <taxon>Dikarya</taxon>
        <taxon>Ascomycota</taxon>
        <taxon>Pezizomycotina</taxon>
        <taxon>Dothideomycetes</taxon>
        <taxon>Pleosporomycetidae</taxon>
        <taxon>Pleosporales</taxon>
        <taxon>Pleosporineae</taxon>
        <taxon>Phaeosphaeriaceae</taxon>
        <taxon>Parastagonospora</taxon>
    </lineage>
</organism>
<reference evidence="2" key="1">
    <citation type="journal article" date="2021" name="BMC Genomics">
        <title>Chromosome-level genome assembly and manually-curated proteome of model necrotroph Parastagonospora nodorum Sn15 reveals a genome-wide trove of candidate effector homologs, and redundancy of virulence-related functions within an accessory chromosome.</title>
        <authorList>
            <person name="Bertazzoni S."/>
            <person name="Jones D.A.B."/>
            <person name="Phan H.T."/>
            <person name="Tan K.-C."/>
            <person name="Hane J.K."/>
        </authorList>
    </citation>
    <scope>NUCLEOTIDE SEQUENCE [LARGE SCALE GENOMIC DNA]</scope>
    <source>
        <strain evidence="2">SN15 / ATCC MYA-4574 / FGSC 10173)</strain>
    </source>
</reference>
<evidence type="ECO:0000313" key="1">
    <source>
        <dbReference type="EMBL" id="QRD03403.1"/>
    </source>
</evidence>
<keyword evidence="2" id="KW-1185">Reference proteome</keyword>
<gene>
    <name evidence="1" type="ORF">JI435_441930</name>
</gene>
<name>A0A7U2FE24_PHANO</name>